<dbReference type="GeneID" id="68094147"/>
<dbReference type="RefSeq" id="XP_044551351.1">
    <property type="nucleotide sequence ID" value="XM_044691026.1"/>
</dbReference>
<name>A0AA88GWF5_NAELO</name>
<organism evidence="1 2">
    <name type="scientific">Naegleria lovaniensis</name>
    <name type="common">Amoeba</name>
    <dbReference type="NCBI Taxonomy" id="51637"/>
    <lineage>
        <taxon>Eukaryota</taxon>
        <taxon>Discoba</taxon>
        <taxon>Heterolobosea</taxon>
        <taxon>Tetramitia</taxon>
        <taxon>Eutetramitia</taxon>
        <taxon>Vahlkampfiidae</taxon>
        <taxon>Naegleria</taxon>
    </lineage>
</organism>
<protein>
    <submittedName>
        <fullName evidence="1">Uncharacterized protein</fullName>
    </submittedName>
</protein>
<dbReference type="AlphaFoldDB" id="A0AA88GWF5"/>
<comment type="caution">
    <text evidence="1">The sequence shown here is derived from an EMBL/GenBank/DDBJ whole genome shotgun (WGS) entry which is preliminary data.</text>
</comment>
<dbReference type="Proteomes" id="UP000816034">
    <property type="component" value="Unassembled WGS sequence"/>
</dbReference>
<sequence>MTLYFRMNYYSTHLDELPDSFYEKSTMSMQQQASRPILLAAASSGGFPYAEEFAYSIAVQTSGHWEQDKKVVQFVRDYIKKKFKLRTFHLVLCDLNAKDQVEAVVIDTLKLAQKFQVDMMNRLFIYLSNDENHIKPLNHSKSCLTM</sequence>
<keyword evidence="2" id="KW-1185">Reference proteome</keyword>
<evidence type="ECO:0000313" key="1">
    <source>
        <dbReference type="EMBL" id="KAG2387359.1"/>
    </source>
</evidence>
<accession>A0AA88GWF5</accession>
<evidence type="ECO:0000313" key="2">
    <source>
        <dbReference type="Proteomes" id="UP000816034"/>
    </source>
</evidence>
<reference evidence="1 2" key="1">
    <citation type="journal article" date="2018" name="BMC Genomics">
        <title>The genome of Naegleria lovaniensis, the basis for a comparative approach to unravel pathogenicity factors of the human pathogenic amoeba N. fowleri.</title>
        <authorList>
            <person name="Liechti N."/>
            <person name="Schurch N."/>
            <person name="Bruggmann R."/>
            <person name="Wittwer M."/>
        </authorList>
    </citation>
    <scope>NUCLEOTIDE SEQUENCE [LARGE SCALE GENOMIC DNA]</scope>
    <source>
        <strain evidence="1 2">ATCC 30569</strain>
    </source>
</reference>
<dbReference type="EMBL" id="PYSW02000013">
    <property type="protein sequence ID" value="KAG2387359.1"/>
    <property type="molecule type" value="Genomic_DNA"/>
</dbReference>
<gene>
    <name evidence="1" type="ORF">C9374_001691</name>
</gene>
<proteinExistence type="predicted"/>